<evidence type="ECO:0000256" key="5">
    <source>
        <dbReference type="ARBA" id="ARBA00022989"/>
    </source>
</evidence>
<dbReference type="PANTHER" id="PTHR43663:SF1">
    <property type="entry name" value="CHROMATE TRANSPORTER"/>
    <property type="match status" value="1"/>
</dbReference>
<dbReference type="GO" id="GO:0005886">
    <property type="term" value="C:plasma membrane"/>
    <property type="evidence" value="ECO:0007669"/>
    <property type="project" value="UniProtKB-SubCell"/>
</dbReference>
<evidence type="ECO:0000256" key="3">
    <source>
        <dbReference type="ARBA" id="ARBA00022475"/>
    </source>
</evidence>
<sequence length="176" mass="19653">MIYWKLFWAFFIPGIVGYGGGPAAIPLIQHEVVNHYHWLTQDQFKDLLALGNTLPGPIATKMAGYVGYEIAGPLGAIVALFATVGPSLLAMIFLLALLYRYRRSPKVERMTMMIRPVVGILLALMAFDFFDSSLEDIGFIQTFFLSLASLLLMEKWNVHPAWVIAGSLVYGFFFLA</sequence>
<name>A0A7W1WRC4_9BACL</name>
<keyword evidence="9" id="KW-1185">Reference proteome</keyword>
<feature type="transmembrane region" description="Helical" evidence="7">
    <location>
        <begin position="7"/>
        <end position="28"/>
    </location>
</feature>
<dbReference type="Pfam" id="PF02417">
    <property type="entry name" value="Chromate_transp"/>
    <property type="match status" value="1"/>
</dbReference>
<evidence type="ECO:0000256" key="6">
    <source>
        <dbReference type="ARBA" id="ARBA00023136"/>
    </source>
</evidence>
<comment type="caution">
    <text evidence="8">The sequence shown here is derived from an EMBL/GenBank/DDBJ whole genome shotgun (WGS) entry which is preliminary data.</text>
</comment>
<keyword evidence="3" id="KW-1003">Cell membrane</keyword>
<dbReference type="GO" id="GO:0015109">
    <property type="term" value="F:chromate transmembrane transporter activity"/>
    <property type="evidence" value="ECO:0007669"/>
    <property type="project" value="InterPro"/>
</dbReference>
<dbReference type="Proteomes" id="UP000535491">
    <property type="component" value="Unassembled WGS sequence"/>
</dbReference>
<protein>
    <submittedName>
        <fullName evidence="8">Chromate transporter</fullName>
    </submittedName>
</protein>
<dbReference type="RefSeq" id="WP_181751906.1">
    <property type="nucleotide sequence ID" value="NZ_JACEIQ010000009.1"/>
</dbReference>
<evidence type="ECO:0000256" key="7">
    <source>
        <dbReference type="SAM" id="Phobius"/>
    </source>
</evidence>
<comment type="similarity">
    <text evidence="2">Belongs to the chromate ion transporter (CHR) (TC 2.A.51) family.</text>
</comment>
<dbReference type="EMBL" id="JACEIQ010000009">
    <property type="protein sequence ID" value="MBA4494663.1"/>
    <property type="molecule type" value="Genomic_DNA"/>
</dbReference>
<evidence type="ECO:0000313" key="9">
    <source>
        <dbReference type="Proteomes" id="UP000535491"/>
    </source>
</evidence>
<accession>A0A7W1WRC4</accession>
<reference evidence="8 9" key="1">
    <citation type="submission" date="2020-07" db="EMBL/GenBank/DDBJ databases">
        <authorList>
            <person name="Feng H."/>
        </authorList>
    </citation>
    <scope>NUCLEOTIDE SEQUENCE [LARGE SCALE GENOMIC DNA]</scope>
    <source>
        <strain evidence="9">s-10</strain>
    </source>
</reference>
<dbReference type="PANTHER" id="PTHR43663">
    <property type="entry name" value="CHROMATE TRANSPORT PROTEIN-RELATED"/>
    <property type="match status" value="1"/>
</dbReference>
<proteinExistence type="inferred from homology"/>
<feature type="transmembrane region" description="Helical" evidence="7">
    <location>
        <begin position="74"/>
        <end position="101"/>
    </location>
</feature>
<feature type="transmembrane region" description="Helical" evidence="7">
    <location>
        <begin position="113"/>
        <end position="130"/>
    </location>
</feature>
<keyword evidence="4 7" id="KW-0812">Transmembrane</keyword>
<keyword evidence="5 7" id="KW-1133">Transmembrane helix</keyword>
<evidence type="ECO:0000256" key="2">
    <source>
        <dbReference type="ARBA" id="ARBA00005262"/>
    </source>
</evidence>
<gene>
    <name evidence="8" type="ORF">H1191_10130</name>
</gene>
<dbReference type="InterPro" id="IPR003370">
    <property type="entry name" value="Chromate_transpt"/>
</dbReference>
<comment type="subcellular location">
    <subcellularLocation>
        <location evidence="1">Cell membrane</location>
        <topology evidence="1">Multi-pass membrane protein</topology>
    </subcellularLocation>
</comment>
<dbReference type="InterPro" id="IPR052518">
    <property type="entry name" value="CHR_Transporter"/>
</dbReference>
<evidence type="ECO:0000256" key="4">
    <source>
        <dbReference type="ARBA" id="ARBA00022692"/>
    </source>
</evidence>
<organism evidence="8 9">
    <name type="scientific">Paenactinomyces guangxiensis</name>
    <dbReference type="NCBI Taxonomy" id="1490290"/>
    <lineage>
        <taxon>Bacteria</taxon>
        <taxon>Bacillati</taxon>
        <taxon>Bacillota</taxon>
        <taxon>Bacilli</taxon>
        <taxon>Bacillales</taxon>
        <taxon>Thermoactinomycetaceae</taxon>
        <taxon>Paenactinomyces</taxon>
    </lineage>
</organism>
<feature type="transmembrane region" description="Helical" evidence="7">
    <location>
        <begin position="158"/>
        <end position="175"/>
    </location>
</feature>
<keyword evidence="6 7" id="KW-0472">Membrane</keyword>
<dbReference type="AlphaFoldDB" id="A0A7W1WRC4"/>
<evidence type="ECO:0000313" key="8">
    <source>
        <dbReference type="EMBL" id="MBA4494663.1"/>
    </source>
</evidence>
<evidence type="ECO:0000256" key="1">
    <source>
        <dbReference type="ARBA" id="ARBA00004651"/>
    </source>
</evidence>